<gene>
    <name evidence="6" type="ORF">BSL78_22415</name>
</gene>
<proteinExistence type="predicted"/>
<evidence type="ECO:0000256" key="1">
    <source>
        <dbReference type="ARBA" id="ARBA00023157"/>
    </source>
</evidence>
<keyword evidence="2" id="KW-0245">EGF-like domain</keyword>
<feature type="chain" id="PRO_5013916631" evidence="4">
    <location>
        <begin position="23"/>
        <end position="507"/>
    </location>
</feature>
<dbReference type="InterPro" id="IPR013111">
    <property type="entry name" value="EGF_extracell"/>
</dbReference>
<sequence length="507" mass="55493">MPQKMICIKLLLILISIFVANALERIPIIMVTTHPFQAESMNPSPQYYCYLSSLDSDAVVSSRRVLETRRNTENVDRNPAPSMPVRQQGDMYPPGSAVYKVTLNFGGTNAYGTFSCDASRSGRADSTVSNILMNSESYTYPEDGLVTQTVNMGDRGVQIRMDGAQDVNRWHRNTLNVNILSNPNYPNYEFTGMNLILNFKLNISKSEDEGVYQTLSGSSNRRNSRHGLKRLIVRSCPSNHWDPPTCFGVCDNCYNGGVCDDETGRCICPPGFMGANCLTACSDDQFGLSCEFRCTSDDCKGLQFCLLDPYGCSCGAGWKGLDCLTACGSSKFGASCLQECNCDGTCDKFTGSCSGSCESGWGGFNCQKCQGAYFGQLCQEDCHCAEEACNKLNGQCSGQCKPQWVDASQCLVGFEEATSSKINPGASTYVSCVLRGSRRLRDGLSLHLSREEAQLVSNGILELTAFSVGDVYTGQFRADNVTDRDKVFCLIVDHEDEIVAVLGYYSE</sequence>
<evidence type="ECO:0000313" key="6">
    <source>
        <dbReference type="EMBL" id="PIK40734.1"/>
    </source>
</evidence>
<dbReference type="Gene3D" id="2.60.40.10">
    <property type="entry name" value="Immunoglobulins"/>
    <property type="match status" value="1"/>
</dbReference>
<dbReference type="Pfam" id="PF07974">
    <property type="entry name" value="EGF_2"/>
    <property type="match status" value="1"/>
</dbReference>
<dbReference type="Gene3D" id="2.170.300.10">
    <property type="entry name" value="Tie2 ligand-binding domain superfamily"/>
    <property type="match status" value="1"/>
</dbReference>
<keyword evidence="7" id="KW-1185">Reference proteome</keyword>
<keyword evidence="4" id="KW-0732">Signal</keyword>
<dbReference type="PROSITE" id="PS50026">
    <property type="entry name" value="EGF_3"/>
    <property type="match status" value="1"/>
</dbReference>
<dbReference type="OrthoDB" id="10252017at2759"/>
<comment type="caution">
    <text evidence="2">Lacks conserved residue(s) required for the propagation of feature annotation.</text>
</comment>
<dbReference type="PANTHER" id="PTHR26391:SF18">
    <property type="entry name" value="PROTEIN KINASE RECEPTOR TIE-1, PUTATIVE-RELATED"/>
    <property type="match status" value="1"/>
</dbReference>
<organism evidence="6 7">
    <name type="scientific">Stichopus japonicus</name>
    <name type="common">Sea cucumber</name>
    <dbReference type="NCBI Taxonomy" id="307972"/>
    <lineage>
        <taxon>Eukaryota</taxon>
        <taxon>Metazoa</taxon>
        <taxon>Echinodermata</taxon>
        <taxon>Eleutherozoa</taxon>
        <taxon>Echinozoa</taxon>
        <taxon>Holothuroidea</taxon>
        <taxon>Aspidochirotacea</taxon>
        <taxon>Aspidochirotida</taxon>
        <taxon>Stichopodidae</taxon>
        <taxon>Apostichopus</taxon>
    </lineage>
</organism>
<dbReference type="PANTHER" id="PTHR26391">
    <property type="entry name" value="INACTIVE TYROSINE-PROTEIN KINASE 7"/>
    <property type="match status" value="1"/>
</dbReference>
<dbReference type="FunFam" id="2.170.300.10:FF:000003">
    <property type="entry name" value="tyrosine-protein kinase receptor Tie-1 isoform X1"/>
    <property type="match status" value="1"/>
</dbReference>
<name>A0A2G8JYD5_STIJA</name>
<dbReference type="GO" id="GO:0016301">
    <property type="term" value="F:kinase activity"/>
    <property type="evidence" value="ECO:0007669"/>
    <property type="project" value="UniProtKB-KW"/>
</dbReference>
<accession>A0A2G8JYD5</accession>
<keyword evidence="1 2" id="KW-1015">Disulfide bond</keyword>
<dbReference type="SMART" id="SM00181">
    <property type="entry name" value="EGF"/>
    <property type="match status" value="3"/>
</dbReference>
<keyword evidence="6" id="KW-0808">Transferase</keyword>
<feature type="signal peptide" evidence="4">
    <location>
        <begin position="1"/>
        <end position="22"/>
    </location>
</feature>
<dbReference type="EMBL" id="MRZV01001089">
    <property type="protein sequence ID" value="PIK40734.1"/>
    <property type="molecule type" value="Genomic_DNA"/>
</dbReference>
<reference evidence="6 7" key="1">
    <citation type="journal article" date="2017" name="PLoS Biol.">
        <title>The sea cucumber genome provides insights into morphological evolution and visceral regeneration.</title>
        <authorList>
            <person name="Zhang X."/>
            <person name="Sun L."/>
            <person name="Yuan J."/>
            <person name="Sun Y."/>
            <person name="Gao Y."/>
            <person name="Zhang L."/>
            <person name="Li S."/>
            <person name="Dai H."/>
            <person name="Hamel J.F."/>
            <person name="Liu C."/>
            <person name="Yu Y."/>
            <person name="Liu S."/>
            <person name="Lin W."/>
            <person name="Guo K."/>
            <person name="Jin S."/>
            <person name="Xu P."/>
            <person name="Storey K.B."/>
            <person name="Huan P."/>
            <person name="Zhang T."/>
            <person name="Zhou Y."/>
            <person name="Zhang J."/>
            <person name="Lin C."/>
            <person name="Li X."/>
            <person name="Xing L."/>
            <person name="Huo D."/>
            <person name="Sun M."/>
            <person name="Wang L."/>
            <person name="Mercier A."/>
            <person name="Li F."/>
            <person name="Yang H."/>
            <person name="Xiang J."/>
        </authorList>
    </citation>
    <scope>NUCLEOTIDE SEQUENCE [LARGE SCALE GENOMIC DNA]</scope>
    <source>
        <strain evidence="6">Shaxun</strain>
        <tissue evidence="6">Muscle</tissue>
    </source>
</reference>
<comment type="caution">
    <text evidence="6">The sequence shown here is derived from an EMBL/GenBank/DDBJ whole genome shotgun (WGS) entry which is preliminary data.</text>
</comment>
<feature type="domain" description="EGF-like" evidence="5">
    <location>
        <begin position="242"/>
        <end position="278"/>
    </location>
</feature>
<evidence type="ECO:0000256" key="3">
    <source>
        <dbReference type="SAM" id="MobiDB-lite"/>
    </source>
</evidence>
<dbReference type="CDD" id="cd00054">
    <property type="entry name" value="EGF_CA"/>
    <property type="match status" value="1"/>
</dbReference>
<dbReference type="AlphaFoldDB" id="A0A2G8JYD5"/>
<dbReference type="Proteomes" id="UP000230750">
    <property type="component" value="Unassembled WGS sequence"/>
</dbReference>
<evidence type="ECO:0000256" key="4">
    <source>
        <dbReference type="SAM" id="SignalP"/>
    </source>
</evidence>
<feature type="disulfide bond" evidence="2">
    <location>
        <begin position="268"/>
        <end position="277"/>
    </location>
</feature>
<feature type="region of interest" description="Disordered" evidence="3">
    <location>
        <begin position="68"/>
        <end position="89"/>
    </location>
</feature>
<evidence type="ECO:0000313" key="7">
    <source>
        <dbReference type="Proteomes" id="UP000230750"/>
    </source>
</evidence>
<dbReference type="STRING" id="307972.A0A2G8JYD5"/>
<dbReference type="PROSITE" id="PS00022">
    <property type="entry name" value="EGF_1"/>
    <property type="match status" value="1"/>
</dbReference>
<protein>
    <submittedName>
        <fullName evidence="6">Putative tyrosine-protein kinase</fullName>
    </submittedName>
</protein>
<dbReference type="InterPro" id="IPR013783">
    <property type="entry name" value="Ig-like_fold"/>
</dbReference>
<keyword evidence="6" id="KW-0418">Kinase</keyword>
<evidence type="ECO:0000256" key="2">
    <source>
        <dbReference type="PROSITE-ProRule" id="PRU00076"/>
    </source>
</evidence>
<evidence type="ECO:0000259" key="5">
    <source>
        <dbReference type="PROSITE" id="PS50026"/>
    </source>
</evidence>
<dbReference type="InterPro" id="IPR000742">
    <property type="entry name" value="EGF"/>
</dbReference>